<accession>A0ABW7H7D3</accession>
<dbReference type="EMBL" id="JBIGIC010000001">
    <property type="protein sequence ID" value="MFG6485679.1"/>
    <property type="molecule type" value="Genomic_DNA"/>
</dbReference>
<dbReference type="SUPFAM" id="SSF54427">
    <property type="entry name" value="NTF2-like"/>
    <property type="match status" value="1"/>
</dbReference>
<organism evidence="2 3">
    <name type="scientific">Pelomonas candidula</name>
    <dbReference type="NCBI Taxonomy" id="3299025"/>
    <lineage>
        <taxon>Bacteria</taxon>
        <taxon>Pseudomonadati</taxon>
        <taxon>Pseudomonadota</taxon>
        <taxon>Betaproteobacteria</taxon>
        <taxon>Burkholderiales</taxon>
        <taxon>Sphaerotilaceae</taxon>
        <taxon>Roseateles</taxon>
    </lineage>
</organism>
<keyword evidence="3" id="KW-1185">Reference proteome</keyword>
<evidence type="ECO:0000259" key="1">
    <source>
        <dbReference type="Pfam" id="PF14534"/>
    </source>
</evidence>
<dbReference type="Proteomes" id="UP001606134">
    <property type="component" value="Unassembled WGS sequence"/>
</dbReference>
<proteinExistence type="predicted"/>
<dbReference type="InterPro" id="IPR011944">
    <property type="entry name" value="Steroid_delta5-4_isomerase"/>
</dbReference>
<dbReference type="RefSeq" id="WP_394406434.1">
    <property type="nucleotide sequence ID" value="NZ_JBIGIC010000001.1"/>
</dbReference>
<dbReference type="NCBIfam" id="TIGR02246">
    <property type="entry name" value="SgcJ/EcaC family oxidoreductase"/>
    <property type="match status" value="1"/>
</dbReference>
<dbReference type="InterPro" id="IPR032710">
    <property type="entry name" value="NTF2-like_dom_sf"/>
</dbReference>
<name>A0ABW7H7D3_9BURK</name>
<dbReference type="Pfam" id="PF14534">
    <property type="entry name" value="DUF4440"/>
    <property type="match status" value="1"/>
</dbReference>
<dbReference type="InterPro" id="IPR027843">
    <property type="entry name" value="DUF4440"/>
</dbReference>
<comment type="caution">
    <text evidence="2">The sequence shown here is derived from an EMBL/GenBank/DDBJ whole genome shotgun (WGS) entry which is preliminary data.</text>
</comment>
<reference evidence="2 3" key="1">
    <citation type="submission" date="2024-08" db="EMBL/GenBank/DDBJ databases">
        <authorList>
            <person name="Lu H."/>
        </authorList>
    </citation>
    <scope>NUCLEOTIDE SEQUENCE [LARGE SCALE GENOMIC DNA]</scope>
    <source>
        <strain evidence="2 3">BYS78W</strain>
    </source>
</reference>
<evidence type="ECO:0000313" key="2">
    <source>
        <dbReference type="EMBL" id="MFG6485679.1"/>
    </source>
</evidence>
<evidence type="ECO:0000313" key="3">
    <source>
        <dbReference type="Proteomes" id="UP001606134"/>
    </source>
</evidence>
<sequence length="129" mass="14106">MTSDEQAIRDMHAVWMTAVNAGDLARLLTMMSDDVVLLNPGGPPLGKREFPDKFLAGHEQFQLRCVSEPLEVSVAGDLAYTLCRDALHLVPRAGGEAIDLAGHRLTVYRRAADGRWLLARDSHNLSLAA</sequence>
<protein>
    <submittedName>
        <fullName evidence="2">YybH family protein</fullName>
    </submittedName>
</protein>
<dbReference type="Gene3D" id="3.10.450.50">
    <property type="match status" value="1"/>
</dbReference>
<feature type="domain" description="DUF4440" evidence="1">
    <location>
        <begin position="8"/>
        <end position="118"/>
    </location>
</feature>
<gene>
    <name evidence="2" type="ORF">ACG04R_03285</name>
</gene>